<organism evidence="5 6">
    <name type="scientific">Candidatus Kinetoplastidibacterium stringomonadis TCC290E</name>
    <dbReference type="NCBI Taxonomy" id="1208920"/>
    <lineage>
        <taxon>Bacteria</taxon>
        <taxon>Pseudomonadati</taxon>
        <taxon>Pseudomonadota</taxon>
        <taxon>Betaproteobacteria</taxon>
        <taxon>Candidatus Kinetoplastidibacterium</taxon>
    </lineage>
</organism>
<evidence type="ECO:0000313" key="5">
    <source>
        <dbReference type="EMBL" id="AGF48047.1"/>
    </source>
</evidence>
<evidence type="ECO:0000259" key="4">
    <source>
        <dbReference type="PROSITE" id="PS51084"/>
    </source>
</evidence>
<dbReference type="Proteomes" id="UP000011541">
    <property type="component" value="Chromosome"/>
</dbReference>
<dbReference type="AlphaFoldDB" id="M1LR28"/>
<sequence length="114" mass="12977">MNDDCIFCKIIKKDLPAKIVFEDKEFIVFCDKNPIAKLHLLLVTRTHIESLQNISNNDSEWLGRMISIIPKLAIDNGCKDGFRIVSNAGINSGQEVPHLHFHILGGRDLHRKML</sequence>
<feature type="short sequence motif" description="Histidine triad motif" evidence="2 3">
    <location>
        <begin position="98"/>
        <end position="102"/>
    </location>
</feature>
<name>M1LR28_9PROT</name>
<dbReference type="EMBL" id="CP003805">
    <property type="protein sequence ID" value="AGF48047.1"/>
    <property type="molecule type" value="Genomic_DNA"/>
</dbReference>
<dbReference type="PROSITE" id="PS00892">
    <property type="entry name" value="HIT_1"/>
    <property type="match status" value="1"/>
</dbReference>
<dbReference type="InterPro" id="IPR019808">
    <property type="entry name" value="Histidine_triad_CS"/>
</dbReference>
<dbReference type="Gene3D" id="3.30.428.10">
    <property type="entry name" value="HIT-like"/>
    <property type="match status" value="1"/>
</dbReference>
<dbReference type="KEGG" id="kon:CONE_0218"/>
<reference evidence="5 6" key="1">
    <citation type="journal article" date="2013" name="Genome Biol. Evol.">
        <title>Genome evolution and phylogenomic analysis of candidatus kinetoplastibacterium, the betaproteobacterial endosymbionts of strigomonas and angomonas.</title>
        <authorList>
            <person name="Alves J.M."/>
            <person name="Serrano M.G."/>
            <person name="Maia da Silva F."/>
            <person name="Voegtly L.J."/>
            <person name="Matveyev A.V."/>
            <person name="Teixeira M.M."/>
            <person name="Camargo E.P."/>
            <person name="Buck G.A."/>
        </authorList>
    </citation>
    <scope>NUCLEOTIDE SEQUENCE [LARGE SCALE GENOMIC DNA]</scope>
    <source>
        <strain evidence="5 6">TCC290E</strain>
    </source>
</reference>
<evidence type="ECO:0000256" key="2">
    <source>
        <dbReference type="PIRSR" id="PIRSR601310-3"/>
    </source>
</evidence>
<dbReference type="OrthoDB" id="9784774at2"/>
<dbReference type="CDD" id="cd01276">
    <property type="entry name" value="PKCI_related"/>
    <property type="match status" value="1"/>
</dbReference>
<dbReference type="GO" id="GO:0003824">
    <property type="term" value="F:catalytic activity"/>
    <property type="evidence" value="ECO:0007669"/>
    <property type="project" value="InterPro"/>
</dbReference>
<feature type="domain" description="HIT" evidence="4">
    <location>
        <begin position="6"/>
        <end position="114"/>
    </location>
</feature>
<feature type="active site" description="Tele-AMP-histidine intermediate" evidence="1">
    <location>
        <position position="100"/>
    </location>
</feature>
<evidence type="ECO:0000313" key="6">
    <source>
        <dbReference type="Proteomes" id="UP000011541"/>
    </source>
</evidence>
<evidence type="ECO:0000256" key="3">
    <source>
        <dbReference type="PROSITE-ProRule" id="PRU00464"/>
    </source>
</evidence>
<dbReference type="RefSeq" id="WP_015396735.1">
    <property type="nucleotide sequence ID" value="NC_020299.1"/>
</dbReference>
<keyword evidence="6" id="KW-1185">Reference proteome</keyword>
<dbReference type="InterPro" id="IPR036265">
    <property type="entry name" value="HIT-like_sf"/>
</dbReference>
<dbReference type="STRING" id="1208920.CONE_0218"/>
<dbReference type="eggNOG" id="COG0537">
    <property type="taxonomic scope" value="Bacteria"/>
</dbReference>
<gene>
    <name evidence="5" type="ORF">CONE_0218</name>
</gene>
<dbReference type="PANTHER" id="PTHR23089">
    <property type="entry name" value="HISTIDINE TRIAD HIT PROTEIN"/>
    <property type="match status" value="1"/>
</dbReference>
<dbReference type="HOGENOM" id="CLU_056776_8_1_4"/>
<proteinExistence type="predicted"/>
<dbReference type="SUPFAM" id="SSF54197">
    <property type="entry name" value="HIT-like"/>
    <property type="match status" value="1"/>
</dbReference>
<protein>
    <submittedName>
        <fullName evidence="5">Cell-cycle regulation hit-like protein</fullName>
    </submittedName>
</protein>
<dbReference type="PROSITE" id="PS51084">
    <property type="entry name" value="HIT_2"/>
    <property type="match status" value="1"/>
</dbReference>
<dbReference type="PRINTS" id="PR00332">
    <property type="entry name" value="HISTRIAD"/>
</dbReference>
<dbReference type="Pfam" id="PF11969">
    <property type="entry name" value="DcpS_C"/>
    <property type="match status" value="1"/>
</dbReference>
<accession>M1LR28</accession>
<dbReference type="PATRIC" id="fig|1208920.3.peg.15"/>
<dbReference type="InterPro" id="IPR011146">
    <property type="entry name" value="HIT-like"/>
</dbReference>
<dbReference type="InterPro" id="IPR001310">
    <property type="entry name" value="Histidine_triad_HIT"/>
</dbReference>
<evidence type="ECO:0000256" key="1">
    <source>
        <dbReference type="PIRSR" id="PIRSR601310-1"/>
    </source>
</evidence>